<dbReference type="InterPro" id="IPR001765">
    <property type="entry name" value="Carbonic_anhydrase"/>
</dbReference>
<dbReference type="SUPFAM" id="SSF53056">
    <property type="entry name" value="beta-carbonic anhydrase, cab"/>
    <property type="match status" value="1"/>
</dbReference>
<proteinExistence type="inferred from homology"/>
<gene>
    <name evidence="2" type="ORF">G4D63_05315</name>
</gene>
<dbReference type="PANTHER" id="PTHR43175:SF1">
    <property type="entry name" value="CARBONIC ANHYDRASE-LIKE PROTEIN YBCF-RELATED"/>
    <property type="match status" value="1"/>
</dbReference>
<organism evidence="2 3">
    <name type="scientific">Bacillus mesophilus</name>
    <dbReference type="NCBI Taxonomy" id="1808955"/>
    <lineage>
        <taxon>Bacteria</taxon>
        <taxon>Bacillati</taxon>
        <taxon>Bacillota</taxon>
        <taxon>Bacilli</taxon>
        <taxon>Bacillales</taxon>
        <taxon>Bacillaceae</taxon>
        <taxon>Bacillus</taxon>
    </lineage>
</organism>
<comment type="similarity">
    <text evidence="1">Belongs to the beta-class carbonic anhydrase family.</text>
</comment>
<evidence type="ECO:0000256" key="1">
    <source>
        <dbReference type="ARBA" id="ARBA00006217"/>
    </source>
</evidence>
<evidence type="ECO:0000313" key="3">
    <source>
        <dbReference type="Proteomes" id="UP000481043"/>
    </source>
</evidence>
<dbReference type="PANTHER" id="PTHR43175">
    <property type="entry name" value="CARBONIC ANHYDRASE"/>
    <property type="match status" value="1"/>
</dbReference>
<accession>A0A6M0Q436</accession>
<dbReference type="Gene3D" id="3.40.1050.10">
    <property type="entry name" value="Carbonic anhydrase"/>
    <property type="match status" value="1"/>
</dbReference>
<reference evidence="2 3" key="1">
    <citation type="submission" date="2020-02" db="EMBL/GenBank/DDBJ databases">
        <title>Bacillus aquiflavi sp. nov., isolated from yellow water of strong flavor Chinese baijiu in Yibin region of China.</title>
        <authorList>
            <person name="Xie J."/>
        </authorList>
    </citation>
    <scope>NUCLEOTIDE SEQUENCE [LARGE SCALE GENOMIC DNA]</scope>
    <source>
        <strain evidence="2 3">SA4</strain>
    </source>
</reference>
<dbReference type="GO" id="GO:0008270">
    <property type="term" value="F:zinc ion binding"/>
    <property type="evidence" value="ECO:0007669"/>
    <property type="project" value="InterPro"/>
</dbReference>
<evidence type="ECO:0000313" key="2">
    <source>
        <dbReference type="EMBL" id="NEY71156.1"/>
    </source>
</evidence>
<protein>
    <submittedName>
        <fullName evidence="2">Uncharacterized protein</fullName>
    </submittedName>
</protein>
<comment type="caution">
    <text evidence="2">The sequence shown here is derived from an EMBL/GenBank/DDBJ whole genome shotgun (WGS) entry which is preliminary data.</text>
</comment>
<keyword evidence="3" id="KW-1185">Reference proteome</keyword>
<dbReference type="GO" id="GO:0004089">
    <property type="term" value="F:carbonate dehydratase activity"/>
    <property type="evidence" value="ECO:0007669"/>
    <property type="project" value="InterPro"/>
</dbReference>
<dbReference type="AlphaFoldDB" id="A0A6M0Q436"/>
<dbReference type="Proteomes" id="UP000481043">
    <property type="component" value="Unassembled WGS sequence"/>
</dbReference>
<dbReference type="EMBL" id="JAAIWM010000002">
    <property type="protein sequence ID" value="NEY71156.1"/>
    <property type="molecule type" value="Genomic_DNA"/>
</dbReference>
<dbReference type="RefSeq" id="WP_163178511.1">
    <property type="nucleotide sequence ID" value="NZ_JAAIWM010000002.1"/>
</dbReference>
<dbReference type="InterPro" id="IPR036874">
    <property type="entry name" value="Carbonic_anhydrase_sf"/>
</dbReference>
<name>A0A6M0Q436_9BACI</name>
<sequence length="157" mass="17902">MVNKKTKKRAIIISELTDGYHFPINHKPEEVIVLNNEGPVTIQPYGDVMRSIIHAVFTEEIAEIYLLSENTTDHLISKDELKRKMDQAGITNTLIDTLEFIDVVNHDVLDWIAGPNNRTENVQKNQKVIKDHPLLPKNVSVQGYMVCRKTRKITAVS</sequence>